<proteinExistence type="predicted"/>
<name>A0A7S3IH25_9SPIT</name>
<evidence type="ECO:0000313" key="1">
    <source>
        <dbReference type="EMBL" id="CAE0321858.1"/>
    </source>
</evidence>
<organism evidence="1">
    <name type="scientific">Strombidium inclinatum</name>
    <dbReference type="NCBI Taxonomy" id="197538"/>
    <lineage>
        <taxon>Eukaryota</taxon>
        <taxon>Sar</taxon>
        <taxon>Alveolata</taxon>
        <taxon>Ciliophora</taxon>
        <taxon>Intramacronucleata</taxon>
        <taxon>Spirotrichea</taxon>
        <taxon>Oligotrichia</taxon>
        <taxon>Strombidiidae</taxon>
        <taxon>Strombidium</taxon>
    </lineage>
</organism>
<dbReference type="AlphaFoldDB" id="A0A7S3IH25"/>
<accession>A0A7S3IH25</accession>
<dbReference type="EMBL" id="HBIH01005922">
    <property type="protein sequence ID" value="CAE0321858.1"/>
    <property type="molecule type" value="Transcribed_RNA"/>
</dbReference>
<gene>
    <name evidence="1" type="ORF">SINC0208_LOCUS2441</name>
</gene>
<protein>
    <submittedName>
        <fullName evidence="1">Uncharacterized protein</fullName>
    </submittedName>
</protein>
<reference evidence="1" key="1">
    <citation type="submission" date="2021-01" db="EMBL/GenBank/DDBJ databases">
        <authorList>
            <person name="Corre E."/>
            <person name="Pelletier E."/>
            <person name="Niang G."/>
            <person name="Scheremetjew M."/>
            <person name="Finn R."/>
            <person name="Kale V."/>
            <person name="Holt S."/>
            <person name="Cochrane G."/>
            <person name="Meng A."/>
            <person name="Brown T."/>
            <person name="Cohen L."/>
        </authorList>
    </citation>
    <scope>NUCLEOTIDE SEQUENCE</scope>
    <source>
        <strain evidence="1">S3</strain>
    </source>
</reference>
<sequence>MSEVDGLEDELVLLLLGLQGRLSVEGFGRRSLRGLLFLDLFLLLLDTHHVTGMKGIQSVAAAPSLDGFFIGLFLEFALVHRLVEQSYLLLVLSLAQFDYHFL</sequence>